<dbReference type="AlphaFoldDB" id="I4YA99"/>
<reference evidence="1 2" key="1">
    <citation type="journal article" date="2012" name="Fungal Genet. Biol.">
        <title>The genome of the xerotolerant mold Wallemia sebi reveals adaptations to osmotic stress and suggests cryptic sexual reproduction.</title>
        <authorList>
            <person name="Padamsee M."/>
            <person name="Kumar T.K.A."/>
            <person name="Riley R."/>
            <person name="Binder M."/>
            <person name="Boyd A."/>
            <person name="Calvo A.M."/>
            <person name="Furukawa K."/>
            <person name="Hesse C."/>
            <person name="Hohmann S."/>
            <person name="James T.Y."/>
            <person name="LaButti K."/>
            <person name="Lapidus A."/>
            <person name="Lindquist E."/>
            <person name="Lucas S."/>
            <person name="Miller K."/>
            <person name="Shantappa S."/>
            <person name="Grigoriev I.V."/>
            <person name="Hibbett D.S."/>
            <person name="McLaughlin D.J."/>
            <person name="Spatafora J.W."/>
            <person name="Aime M.C."/>
        </authorList>
    </citation>
    <scope>NUCLEOTIDE SEQUENCE [LARGE SCALE GENOMIC DNA]</scope>
    <source>
        <strain evidence="2">ATCC MYA-4683 / CBS 633.66</strain>
    </source>
</reference>
<organism evidence="1 2">
    <name type="scientific">Wallemia mellicola (strain ATCC MYA-4683 / CBS 633.66)</name>
    <name type="common">Wallemia sebi (CBS 633.66)</name>
    <dbReference type="NCBI Taxonomy" id="671144"/>
    <lineage>
        <taxon>Eukaryota</taxon>
        <taxon>Fungi</taxon>
        <taxon>Dikarya</taxon>
        <taxon>Basidiomycota</taxon>
        <taxon>Wallemiomycotina</taxon>
        <taxon>Wallemiomycetes</taxon>
        <taxon>Wallemiales</taxon>
        <taxon>Wallemiaceae</taxon>
        <taxon>Wallemia</taxon>
    </lineage>
</organism>
<dbReference type="GeneID" id="18474147"/>
<dbReference type="Proteomes" id="UP000005242">
    <property type="component" value="Unassembled WGS sequence"/>
</dbReference>
<dbReference type="KEGG" id="wse:WALSEDRAFT_60761"/>
<dbReference type="HOGENOM" id="CLU_1367182_0_0_1"/>
<dbReference type="RefSeq" id="XP_006959150.1">
    <property type="nucleotide sequence ID" value="XM_006959088.1"/>
</dbReference>
<protein>
    <recommendedName>
        <fullName evidence="3">Tubby C-terminal domain-containing protein</fullName>
    </recommendedName>
</protein>
<evidence type="ECO:0000313" key="1">
    <source>
        <dbReference type="EMBL" id="EIM20891.1"/>
    </source>
</evidence>
<dbReference type="OMA" id="AIVIMIR"/>
<dbReference type="EMBL" id="JH668236">
    <property type="protein sequence ID" value="EIM20891.1"/>
    <property type="molecule type" value="Genomic_DNA"/>
</dbReference>
<evidence type="ECO:0008006" key="3">
    <source>
        <dbReference type="Google" id="ProtNLM"/>
    </source>
</evidence>
<name>I4YA99_WALMC</name>
<evidence type="ECO:0000313" key="2">
    <source>
        <dbReference type="Proteomes" id="UP000005242"/>
    </source>
</evidence>
<proteinExistence type="predicted"/>
<accession>I4YA99</accession>
<gene>
    <name evidence="1" type="ORF">WALSEDRAFT_60761</name>
</gene>
<dbReference type="InParanoid" id="I4YA99"/>
<keyword evidence="2" id="KW-1185">Reference proteome</keyword>
<sequence>MAWLTTMKIDSQGIYTFKRKTLSSSFDVYKGSTLSGAREQGNRPVMNVDISSISSEMLVRELPSMKSIVTARRRRWTGKGYYDVTVGGRTTSLERSSVWSQKRSFKLLNGTSCLANRKSFAHSASFVITNQRTGNTLATFENCSWAMSKHGVLRLHAPELDDDNIAVLFMAIIIMVRLERDRRQAAASGGGGGGGGGGGC</sequence>